<organism evidence="8 9">
    <name type="scientific">Bacillus phage pW2</name>
    <dbReference type="NCBI Taxonomy" id="2500559"/>
    <lineage>
        <taxon>Viruses</taxon>
        <taxon>Duplodnaviria</taxon>
        <taxon>Heunggongvirae</taxon>
        <taxon>Uroviricota</taxon>
        <taxon>Caudoviricetes</taxon>
        <taxon>Joanripponvirinae</taxon>
        <taxon>Sophritavirus</taxon>
        <taxon>Sophritavirus pW2</taxon>
    </lineage>
</organism>
<dbReference type="Pfam" id="PF00204">
    <property type="entry name" value="DNA_gyraseB"/>
    <property type="match status" value="1"/>
</dbReference>
<dbReference type="InterPro" id="IPR002288">
    <property type="entry name" value="DNA_gyrase_B_C"/>
</dbReference>
<dbReference type="Proteomes" id="UP000287896">
    <property type="component" value="Segment"/>
</dbReference>
<dbReference type="CDD" id="cd01030">
    <property type="entry name" value="TOPRIM_TopoIIA_like"/>
    <property type="match status" value="1"/>
</dbReference>
<evidence type="ECO:0000256" key="5">
    <source>
        <dbReference type="ARBA" id="ARBA00023125"/>
    </source>
</evidence>
<evidence type="ECO:0000313" key="9">
    <source>
        <dbReference type="Proteomes" id="UP000287896"/>
    </source>
</evidence>
<evidence type="ECO:0000256" key="6">
    <source>
        <dbReference type="ARBA" id="ARBA00023235"/>
    </source>
</evidence>
<dbReference type="Gene3D" id="3.40.50.670">
    <property type="match status" value="1"/>
</dbReference>
<dbReference type="InterPro" id="IPR014721">
    <property type="entry name" value="Ribsml_uS5_D2-typ_fold_subgr"/>
</dbReference>
<evidence type="ECO:0000313" key="8">
    <source>
        <dbReference type="EMBL" id="AZU98861.1"/>
    </source>
</evidence>
<dbReference type="PROSITE" id="PS50880">
    <property type="entry name" value="TOPRIM"/>
    <property type="match status" value="1"/>
</dbReference>
<keyword evidence="9" id="KW-1185">Reference proteome</keyword>
<evidence type="ECO:0000256" key="1">
    <source>
        <dbReference type="ARBA" id="ARBA00000185"/>
    </source>
</evidence>
<keyword evidence="3" id="KW-0479">Metal-binding</keyword>
<dbReference type="InterPro" id="IPR020568">
    <property type="entry name" value="Ribosomal_Su5_D2-typ_SF"/>
</dbReference>
<dbReference type="EMBL" id="MK288021">
    <property type="protein sequence ID" value="AZU98861.1"/>
    <property type="molecule type" value="Genomic_DNA"/>
</dbReference>
<evidence type="ECO:0000259" key="7">
    <source>
        <dbReference type="PROSITE" id="PS50880"/>
    </source>
</evidence>
<dbReference type="PRINTS" id="PR01159">
    <property type="entry name" value="DNAGYRASEB"/>
</dbReference>
<dbReference type="PANTHER" id="PTHR45866">
    <property type="entry name" value="DNA GYRASE/TOPOISOMERASE SUBUNIT B"/>
    <property type="match status" value="1"/>
</dbReference>
<dbReference type="InterPro" id="IPR036890">
    <property type="entry name" value="HATPase_C_sf"/>
</dbReference>
<evidence type="ECO:0000256" key="3">
    <source>
        <dbReference type="ARBA" id="ARBA00022723"/>
    </source>
</evidence>
<keyword evidence="6 8" id="KW-0413">Isomerase</keyword>
<accession>A0A3T0IHK0</accession>
<name>A0A3T0IHK0_9CAUD</name>
<comment type="catalytic activity">
    <reaction evidence="1">
        <text>ATP-dependent breakage, passage and rejoining of double-stranded DNA.</text>
        <dbReference type="EC" id="5.6.2.2"/>
    </reaction>
</comment>
<keyword evidence="5" id="KW-0238">DNA-binding</keyword>
<dbReference type="SUPFAM" id="SSF54211">
    <property type="entry name" value="Ribosomal protein S5 domain 2-like"/>
    <property type="match status" value="1"/>
</dbReference>
<dbReference type="Pfam" id="PF01751">
    <property type="entry name" value="Toprim"/>
    <property type="match status" value="1"/>
</dbReference>
<dbReference type="InterPro" id="IPR006171">
    <property type="entry name" value="TOPRIM_dom"/>
</dbReference>
<feature type="domain" description="Toprim" evidence="7">
    <location>
        <begin position="428"/>
        <end position="551"/>
    </location>
</feature>
<dbReference type="SUPFAM" id="SSF55874">
    <property type="entry name" value="ATPase domain of HSP90 chaperone/DNA topoisomerase II/histidine kinase"/>
    <property type="match status" value="1"/>
</dbReference>
<dbReference type="GO" id="GO:0003677">
    <property type="term" value="F:DNA binding"/>
    <property type="evidence" value="ECO:0007669"/>
    <property type="project" value="UniProtKB-KW"/>
</dbReference>
<protein>
    <recommendedName>
        <fullName evidence="2">DNA topoisomerase (ATP-hydrolyzing)</fullName>
        <ecNumber evidence="2">5.6.2.2</ecNumber>
    </recommendedName>
</protein>
<dbReference type="SUPFAM" id="SSF56719">
    <property type="entry name" value="Type II DNA topoisomerase"/>
    <property type="match status" value="1"/>
</dbReference>
<dbReference type="InterPro" id="IPR013506">
    <property type="entry name" value="Topo_IIA_bsu_dom2"/>
</dbReference>
<sequence length="659" mass="75226">MSENIKKLSEKEKVRKRISVWLGASNHIAVLHTIKEIVGNSADEINKGRGDEVEIIRHTDKKITIVDNCQGLPLEGKNEDGIENYKLLFETLFAGTKYENGVSNSDYTVGVNGVFNTVLAFSSQDVTFEVARPDGNVYSISYHKGDNSSPLQVIGKSDKTYTKITYELDDDIFEDNYFKLNELTEIASQQASLIKGKMKVRDEVTDQSFDYEYENGIVDFLQEETKDLNDLHDLIVFNRDITHETTQEGKTVKDDIKVSVAMKYTREDEGITQIEFLNGSNLIHHGTIYDGFVAGMRNIINRFLKDNNLYKKDEKQITKDDVVVGLNYVVNFKSYFPVYANQTKFASYVKYYEDVMKNALESYFESYIVEHKKDMELIAKQVLVTKQSRERAEKTRMDFKKKLSGTVNNITARVEGLVTCKSNDPTKTELYIVEGKSALGSTQQGRDPDIQAIYALRGKILNCLKAPYDKIFNNEIIVDLIKILGCGIEVRNKHAKDLNTFDLKNLRWSKVVICTDADVDGFHIRTLLLTMIHRLVPTLIEEGKVFIAESPLYEIQHKDSKGKDISTFAYSDQEKDEILPKISKMSSYTIQRSKGLGENTPTMMWDTTMNPETRRLIEVTPDDVEEVVSTFNLFLGDDLAGRKEYVEENLHEYIENALD</sequence>
<keyword evidence="4" id="KW-0460">Magnesium</keyword>
<dbReference type="GO" id="GO:0046872">
    <property type="term" value="F:metal ion binding"/>
    <property type="evidence" value="ECO:0007669"/>
    <property type="project" value="UniProtKB-KW"/>
</dbReference>
<gene>
    <name evidence="8" type="ORF">pW2_21</name>
</gene>
<dbReference type="InterPro" id="IPR013759">
    <property type="entry name" value="Topo_IIA_B_C"/>
</dbReference>
<dbReference type="Gene3D" id="3.30.230.10">
    <property type="match status" value="1"/>
</dbReference>
<dbReference type="GO" id="GO:0005524">
    <property type="term" value="F:ATP binding"/>
    <property type="evidence" value="ECO:0007669"/>
    <property type="project" value="InterPro"/>
</dbReference>
<dbReference type="PANTHER" id="PTHR45866:SF4">
    <property type="entry name" value="DNA TOPOISOMERASE 4 SUBUNIT B"/>
    <property type="match status" value="1"/>
</dbReference>
<evidence type="ECO:0000256" key="2">
    <source>
        <dbReference type="ARBA" id="ARBA00012895"/>
    </source>
</evidence>
<reference evidence="8 9" key="1">
    <citation type="submission" date="2018-12" db="EMBL/GenBank/DDBJ databases">
        <title>Characterization of a novel siphovirus infacting Bacillus anthracis.</title>
        <authorList>
            <person name="Hu X."/>
            <person name="Wan X."/>
            <person name="Geng P."/>
            <person name="Yuan Z."/>
        </authorList>
    </citation>
    <scope>NUCLEOTIDE SEQUENCE [LARGE SCALE GENOMIC DNA]</scope>
</reference>
<dbReference type="SMART" id="SM00433">
    <property type="entry name" value="TOP2c"/>
    <property type="match status" value="1"/>
</dbReference>
<dbReference type="PRINTS" id="PR00418">
    <property type="entry name" value="TPI2FAMILY"/>
</dbReference>
<dbReference type="Gene3D" id="3.30.565.10">
    <property type="entry name" value="Histidine kinase-like ATPase, C-terminal domain"/>
    <property type="match status" value="1"/>
</dbReference>
<evidence type="ECO:0000256" key="4">
    <source>
        <dbReference type="ARBA" id="ARBA00022842"/>
    </source>
</evidence>
<dbReference type="GO" id="GO:0006265">
    <property type="term" value="P:DNA topological change"/>
    <property type="evidence" value="ECO:0007669"/>
    <property type="project" value="InterPro"/>
</dbReference>
<dbReference type="GO" id="GO:0003918">
    <property type="term" value="F:DNA topoisomerase type II (double strand cut, ATP-hydrolyzing) activity"/>
    <property type="evidence" value="ECO:0007669"/>
    <property type="project" value="UniProtKB-EC"/>
</dbReference>
<dbReference type="InterPro" id="IPR013760">
    <property type="entry name" value="Topo_IIA-like_dom_sf"/>
</dbReference>
<dbReference type="Pfam" id="PF00986">
    <property type="entry name" value="DNA_gyraseB_C"/>
    <property type="match status" value="1"/>
</dbReference>
<dbReference type="EC" id="5.6.2.2" evidence="2"/>
<dbReference type="InterPro" id="IPR001241">
    <property type="entry name" value="Topo_IIA"/>
</dbReference>
<proteinExistence type="predicted"/>
<dbReference type="InterPro" id="IPR000565">
    <property type="entry name" value="Topo_IIA_B"/>
</dbReference>